<dbReference type="PANTHER" id="PTHR45586:SF1">
    <property type="entry name" value="LIPOPOLYSACCHARIDE ASSEMBLY PROTEIN B"/>
    <property type="match status" value="1"/>
</dbReference>
<evidence type="ECO:0000313" key="4">
    <source>
        <dbReference type="EMBL" id="RFN59110.1"/>
    </source>
</evidence>
<dbReference type="RefSeq" id="WP_117158109.1">
    <property type="nucleotide sequence ID" value="NZ_QVID01000001.1"/>
</dbReference>
<keyword evidence="2 3" id="KW-0802">TPR repeat</keyword>
<dbReference type="OrthoDB" id="1465784at2"/>
<keyword evidence="1" id="KW-0677">Repeat</keyword>
<dbReference type="EMBL" id="QVID01000001">
    <property type="protein sequence ID" value="RFN59110.1"/>
    <property type="molecule type" value="Genomic_DNA"/>
</dbReference>
<keyword evidence="5" id="KW-1185">Reference proteome</keyword>
<dbReference type="AlphaFoldDB" id="A0A3E1QAE7"/>
<dbReference type="InterPro" id="IPR019734">
    <property type="entry name" value="TPR_rpt"/>
</dbReference>
<dbReference type="PANTHER" id="PTHR45586">
    <property type="entry name" value="TPR REPEAT-CONTAINING PROTEIN PA4667"/>
    <property type="match status" value="1"/>
</dbReference>
<protein>
    <recommendedName>
        <fullName evidence="6">Tetratricopeptide repeat protein</fullName>
    </recommendedName>
</protein>
<dbReference type="PROSITE" id="PS50005">
    <property type="entry name" value="TPR"/>
    <property type="match status" value="1"/>
</dbReference>
<dbReference type="Pfam" id="PF14559">
    <property type="entry name" value="TPR_19"/>
    <property type="match status" value="1"/>
</dbReference>
<dbReference type="Proteomes" id="UP000261082">
    <property type="component" value="Unassembled WGS sequence"/>
</dbReference>
<name>A0A3E1QAE7_9FLAO</name>
<evidence type="ECO:0000256" key="2">
    <source>
        <dbReference type="ARBA" id="ARBA00022803"/>
    </source>
</evidence>
<evidence type="ECO:0000256" key="3">
    <source>
        <dbReference type="PROSITE-ProRule" id="PRU00339"/>
    </source>
</evidence>
<proteinExistence type="predicted"/>
<dbReference type="Pfam" id="PF13181">
    <property type="entry name" value="TPR_8"/>
    <property type="match status" value="1"/>
</dbReference>
<organism evidence="4 5">
    <name type="scientific">Marixanthomonas ophiurae</name>
    <dbReference type="NCBI Taxonomy" id="387659"/>
    <lineage>
        <taxon>Bacteria</taxon>
        <taxon>Pseudomonadati</taxon>
        <taxon>Bacteroidota</taxon>
        <taxon>Flavobacteriia</taxon>
        <taxon>Flavobacteriales</taxon>
        <taxon>Flavobacteriaceae</taxon>
        <taxon>Marixanthomonas</taxon>
    </lineage>
</organism>
<dbReference type="SUPFAM" id="SSF81901">
    <property type="entry name" value="HCP-like"/>
    <property type="match status" value="1"/>
</dbReference>
<accession>A0A3E1QAE7</accession>
<dbReference type="InterPro" id="IPR011990">
    <property type="entry name" value="TPR-like_helical_dom_sf"/>
</dbReference>
<dbReference type="SMART" id="SM00028">
    <property type="entry name" value="TPR"/>
    <property type="match status" value="6"/>
</dbReference>
<dbReference type="InterPro" id="IPR051012">
    <property type="entry name" value="CellSynth/LPSAsmb/PSIAsmb"/>
</dbReference>
<dbReference type="Pfam" id="PF13512">
    <property type="entry name" value="TPR_18"/>
    <property type="match status" value="1"/>
</dbReference>
<evidence type="ECO:0000313" key="5">
    <source>
        <dbReference type="Proteomes" id="UP000261082"/>
    </source>
</evidence>
<dbReference type="Gene3D" id="1.25.40.10">
    <property type="entry name" value="Tetratricopeptide repeat domain"/>
    <property type="match status" value="3"/>
</dbReference>
<evidence type="ECO:0008006" key="6">
    <source>
        <dbReference type="Google" id="ProtNLM"/>
    </source>
</evidence>
<reference evidence="4 5" key="1">
    <citation type="journal article" date="2007" name="Int. J. Syst. Evol. Microbiol.">
        <title>Marixanthomonas ophiurae gen. nov., sp. nov., a marine bacterium of the family Flavobacteriaceae isolated from a deep-sea brittle star.</title>
        <authorList>
            <person name="Romanenko L.A."/>
            <person name="Uchino M."/>
            <person name="Frolova G.M."/>
            <person name="Mikhailov V.V."/>
        </authorList>
    </citation>
    <scope>NUCLEOTIDE SEQUENCE [LARGE SCALE GENOMIC DNA]</scope>
    <source>
        <strain evidence="4 5">KMM 3046</strain>
    </source>
</reference>
<comment type="caution">
    <text evidence="4">The sequence shown here is derived from an EMBL/GenBank/DDBJ whole genome shotgun (WGS) entry which is preliminary data.</text>
</comment>
<sequence length="460" mass="52662">MKLKFLYIFLVFFGIIVIPKQVAAQETEPVAEQPTDDLGNVTDAFQENFFEALKQKGIENYELALDALRKAEKAAENDPKLEAVVAFEKAKNLTELKQFEEAEVSFKKVLKTEPKRLDVLESLYDLYYQKNDYDAAIPLVKQLTEFDEDYKEDLANLYSRTRQFDKAIEVLDDLDETLGESDYRDALRAQIYRETGDTEGQIENLETRISKNPKKEQEYLGLIYLYSEEGNTEKAFATAKELLKNQPNSKQVHLALYKFYLEENNTEEAFKSMKIVFSANEIEKESKYKVLSDFIGFVEKNPQYETDLDKVVENFSEANTGKIYEQLGGYYNSKGEKETALKFYKKGIEGDSDNFSLLKSTLLLQIDLQKYDAAQQLSADALAIFPAQPLLYLINGVAQNNLKKPDGAIESLNSGLDYLFDNPTMEQDFYKQLQQAYTLKGEAKKAAEYAEKASQIKLTN</sequence>
<evidence type="ECO:0000256" key="1">
    <source>
        <dbReference type="ARBA" id="ARBA00022737"/>
    </source>
</evidence>
<gene>
    <name evidence="4" type="ORF">DZ858_03270</name>
</gene>
<dbReference type="SUPFAM" id="SSF48452">
    <property type="entry name" value="TPR-like"/>
    <property type="match status" value="1"/>
</dbReference>
<feature type="repeat" description="TPR" evidence="3">
    <location>
        <begin position="321"/>
        <end position="354"/>
    </location>
</feature>